<proteinExistence type="predicted"/>
<gene>
    <name evidence="2" type="ORF">JEU22_25255</name>
</gene>
<name>A0A8I1JMS3_PSEPU</name>
<dbReference type="EMBL" id="JAEHTE010000046">
    <property type="protein sequence ID" value="MBI6887214.1"/>
    <property type="molecule type" value="Genomic_DNA"/>
</dbReference>
<comment type="caution">
    <text evidence="2">The sequence shown here is derived from an EMBL/GenBank/DDBJ whole genome shotgun (WGS) entry which is preliminary data.</text>
</comment>
<dbReference type="RefSeq" id="WP_198748123.1">
    <property type="nucleotide sequence ID" value="NZ_JAEHTE010000046.1"/>
</dbReference>
<evidence type="ECO:0000256" key="1">
    <source>
        <dbReference type="SAM" id="MobiDB-lite"/>
    </source>
</evidence>
<feature type="region of interest" description="Disordered" evidence="1">
    <location>
        <begin position="1"/>
        <end position="49"/>
    </location>
</feature>
<organism evidence="2 3">
    <name type="scientific">Pseudomonas putida</name>
    <name type="common">Arthrobacter siderocapsulatus</name>
    <dbReference type="NCBI Taxonomy" id="303"/>
    <lineage>
        <taxon>Bacteria</taxon>
        <taxon>Pseudomonadati</taxon>
        <taxon>Pseudomonadota</taxon>
        <taxon>Gammaproteobacteria</taxon>
        <taxon>Pseudomonadales</taxon>
        <taxon>Pseudomonadaceae</taxon>
        <taxon>Pseudomonas</taxon>
    </lineage>
</organism>
<protein>
    <submittedName>
        <fullName evidence="2">Uncharacterized protein</fullName>
    </submittedName>
</protein>
<feature type="compositionally biased region" description="Low complexity" evidence="1">
    <location>
        <begin position="396"/>
        <end position="407"/>
    </location>
</feature>
<feature type="region of interest" description="Disordered" evidence="1">
    <location>
        <begin position="396"/>
        <end position="427"/>
    </location>
</feature>
<feature type="compositionally biased region" description="Pro residues" evidence="1">
    <location>
        <begin position="24"/>
        <end position="33"/>
    </location>
</feature>
<sequence>MAISAFGDELDDGTGPAPTASPAAPKPQTPPAQPQVSAFGDPLSAFGDPLDADEVQVKPVPTAQSPKTGIMGLLSGLSSGNLNDLMPESWQPALRSLDDYGLSLSKGMIGASEGVVGVGDLATGGRVTPSLAHQFGYNPTGRRAALDQQATPEHRQAMQQLDRAQGIGGTLQALRDNPSLIPHAITESLPSMALGGVAGRGVALGAKALGASGGLAGLLGAASGEGLMSAGQQASQTVQDNQRKGEDGLSLGQSGMALGSGLLTGLLGAAGARIGRRLGVLDIDAQMAGAGGVDKAMGLVNRVLAGTGIESLEELTQSGQQQVLTNLATDRPAMEGVTKQMTVGGIVGGAMGGAAGLRRPNMSTPQPEQPTAPVDPRIEAARQAVPGAIRNYLNPAEQQAPAQQPAPVQAPQPVPFAGSSDISPLLDNLGVQGEKRTQSLDLLRPAEQDIEARRRGVVTLDEQRRLANLIGLDGAKAQAFSRQIGQAWSAEQTMAATDLVSSRLQSVLEQQQKVAGGQATDADRANFVDSVSELQGVFAELMGARAEAGRALAAHRRVTTDAKQVKAILDSIGGVEGADALATALGEAVRVGGVQNASRLMAKGPGALNKWLGQYWRSALLTGAGTHAINAVSNTGMLVNELFERGIAAGIGATKRAFTGGKSGQTVFKEPAALMLGYAQNMTKAMGAAGQVWKTGRSDAIDGSNTELYGHHAVQTPIEIGGEMQRPHIGKLDTVMDLPFRALGTSDALFRTLNYAAEIRAQAHQIASAEKRAGTLPSGMKLSERVEQLTQTPTPAMIERADEHRAQQTFQLKVGMPTAMVNAAKARIPWLHAITPYTTTPANILKEAWKRTPLAWTAPSVRRDLKAGGAAQERAIARMMAGTSVMALTSALTAAGYLTGSGPTDKKEKEALLASGWQPRSIKVGDNYYSYARFAPLSILLGMAADLTELWMYGGDKTTAGDYVLGGLSSFADNFVDQSYMRGISDLAQFASDPRRNGEWYAGRMLGSFGQPFTLASNFASAMDPYARDTKGITGPLRSRVPFLREGLPAKRDAFGQMIPNSMNQSGALSMLLPVSRTQQTDDPVRVEAGRLGWSPPTFQKELTLKGKKVAIPADQHEELVEIAGQLTHAGAKRLMRSPDWKNMDDDARKEALDDMAKKARTLVRMAAIPLVTSGKRSAIDKLRSSLEQRK</sequence>
<dbReference type="Proteomes" id="UP000637061">
    <property type="component" value="Unassembled WGS sequence"/>
</dbReference>
<feature type="region of interest" description="Disordered" evidence="1">
    <location>
        <begin position="352"/>
        <end position="375"/>
    </location>
</feature>
<dbReference type="AlphaFoldDB" id="A0A8I1JMS3"/>
<reference evidence="2" key="1">
    <citation type="submission" date="2020-12" db="EMBL/GenBank/DDBJ databases">
        <title>Enhanced detection system for hospital associated transmission using whole genome sequencing surveillance.</title>
        <authorList>
            <person name="Harrison L.H."/>
            <person name="Van Tyne D."/>
            <person name="Marsh J.W."/>
            <person name="Griffith M.P."/>
            <person name="Snyder D.J."/>
            <person name="Cooper V.S."/>
            <person name="Mustapha M."/>
        </authorList>
    </citation>
    <scope>NUCLEOTIDE SEQUENCE</scope>
    <source>
        <strain evidence="2">PSB00042</strain>
    </source>
</reference>
<evidence type="ECO:0000313" key="2">
    <source>
        <dbReference type="EMBL" id="MBI6887214.1"/>
    </source>
</evidence>
<feature type="compositionally biased region" description="Low complexity" evidence="1">
    <location>
        <begin position="14"/>
        <end position="23"/>
    </location>
</feature>
<evidence type="ECO:0000313" key="3">
    <source>
        <dbReference type="Proteomes" id="UP000637061"/>
    </source>
</evidence>
<accession>A0A8I1JMS3</accession>